<evidence type="ECO:0000313" key="3">
    <source>
        <dbReference type="EMBL" id="KAF8780740.1"/>
    </source>
</evidence>
<dbReference type="SUPFAM" id="SSF52540">
    <property type="entry name" value="P-loop containing nucleoside triphosphate hydrolases"/>
    <property type="match status" value="1"/>
</dbReference>
<dbReference type="InterPro" id="IPR055414">
    <property type="entry name" value="LRR_R13L4/SHOC2-like"/>
</dbReference>
<organism evidence="3 4">
    <name type="scientific">Digitaria exilis</name>
    <dbReference type="NCBI Taxonomy" id="1010633"/>
    <lineage>
        <taxon>Eukaryota</taxon>
        <taxon>Viridiplantae</taxon>
        <taxon>Streptophyta</taxon>
        <taxon>Embryophyta</taxon>
        <taxon>Tracheophyta</taxon>
        <taxon>Spermatophyta</taxon>
        <taxon>Magnoliopsida</taxon>
        <taxon>Liliopsida</taxon>
        <taxon>Poales</taxon>
        <taxon>Poaceae</taxon>
        <taxon>PACMAD clade</taxon>
        <taxon>Panicoideae</taxon>
        <taxon>Panicodae</taxon>
        <taxon>Paniceae</taxon>
        <taxon>Anthephorinae</taxon>
        <taxon>Digitaria</taxon>
    </lineage>
</organism>
<dbReference type="InterPro" id="IPR032675">
    <property type="entry name" value="LRR_dom_sf"/>
</dbReference>
<evidence type="ECO:0000259" key="2">
    <source>
        <dbReference type="Pfam" id="PF23598"/>
    </source>
</evidence>
<dbReference type="GO" id="GO:0006952">
    <property type="term" value="P:defense response"/>
    <property type="evidence" value="ECO:0007669"/>
    <property type="project" value="UniProtKB-KW"/>
</dbReference>
<sequence>MTADPRINTLYADVPDLVGIDGAISDIAEWLMAGTATLKVLSIVGFCGLGKTTLAMEVFRRVGGQFGCRAFAAVLQKLDMKKLLKDLLSQVARGEADGMDTWEEGKLIRKLRECLLNRRVLRVLNLEGCQGFSESHLKDINSLFHLKYLSLRRTWISNLPPQIGDVQTLETIDIRGTNIEELPGTITALVQLKYILSGGHTWGKIKLPDGIGSMTSLKAILGFDICRSSACAVQELGDLKNSMELPINWADFTSGNVKHQEAMMRTLGKLGTRNLQSFAVCSRNLGSLDFLDCWSPPPNHLQKFRLSAYYFLPRVPRWMASLCNLIDLNINIVELADEDLQIIRELPSLLRLDLRLKSPQKDDRIVVHGIGFPYLKELFFSCEETCLIFEPAALPKLERLQTTVHAIRARPYCHHLGIEHLKSLK</sequence>
<gene>
    <name evidence="3" type="ORF">HU200_001348</name>
</gene>
<dbReference type="SUPFAM" id="SSF52058">
    <property type="entry name" value="L domain-like"/>
    <property type="match status" value="1"/>
</dbReference>
<keyword evidence="1" id="KW-0677">Repeat</keyword>
<dbReference type="Pfam" id="PF23598">
    <property type="entry name" value="LRR_14"/>
    <property type="match status" value="1"/>
</dbReference>
<dbReference type="Gene3D" id="3.80.10.10">
    <property type="entry name" value="Ribonuclease Inhibitor"/>
    <property type="match status" value="1"/>
</dbReference>
<dbReference type="PANTHER" id="PTHR47186:SF45">
    <property type="entry name" value="DISEASE RESISTANCE RPP13-LIKE PROTEIN 1"/>
    <property type="match status" value="1"/>
</dbReference>
<keyword evidence="4" id="KW-1185">Reference proteome</keyword>
<evidence type="ECO:0000313" key="4">
    <source>
        <dbReference type="Proteomes" id="UP000636709"/>
    </source>
</evidence>
<reference evidence="3" key="1">
    <citation type="submission" date="2020-07" db="EMBL/GenBank/DDBJ databases">
        <title>Genome sequence and genetic diversity analysis of an under-domesticated orphan crop, white fonio (Digitaria exilis).</title>
        <authorList>
            <person name="Bennetzen J.L."/>
            <person name="Chen S."/>
            <person name="Ma X."/>
            <person name="Wang X."/>
            <person name="Yssel A.E.J."/>
            <person name="Chaluvadi S.R."/>
            <person name="Johnson M."/>
            <person name="Gangashetty P."/>
            <person name="Hamidou F."/>
            <person name="Sanogo M.D."/>
            <person name="Zwaenepoel A."/>
            <person name="Wallace J."/>
            <person name="Van De Peer Y."/>
            <person name="Van Deynze A."/>
        </authorList>
    </citation>
    <scope>NUCLEOTIDE SEQUENCE</scope>
    <source>
        <tissue evidence="3">Leaves</tissue>
    </source>
</reference>
<accession>A0A835G0I9</accession>
<dbReference type="AlphaFoldDB" id="A0A835G0I9"/>
<comment type="caution">
    <text evidence="3">The sequence shown here is derived from an EMBL/GenBank/DDBJ whole genome shotgun (WGS) entry which is preliminary data.</text>
</comment>
<dbReference type="PANTHER" id="PTHR47186">
    <property type="entry name" value="LEUCINE-RICH REPEAT-CONTAINING PROTEIN 57"/>
    <property type="match status" value="1"/>
</dbReference>
<dbReference type="GO" id="GO:0043531">
    <property type="term" value="F:ADP binding"/>
    <property type="evidence" value="ECO:0007669"/>
    <property type="project" value="InterPro"/>
</dbReference>
<proteinExistence type="predicted"/>
<feature type="domain" description="Disease resistance R13L4/SHOC-2-like LRR" evidence="2">
    <location>
        <begin position="117"/>
        <end position="425"/>
    </location>
</feature>
<protein>
    <recommendedName>
        <fullName evidence="2">Disease resistance R13L4/SHOC-2-like LRR domain-containing protein</fullName>
    </recommendedName>
</protein>
<dbReference type="InterPro" id="IPR027417">
    <property type="entry name" value="P-loop_NTPase"/>
</dbReference>
<name>A0A835G0I9_9POAL</name>
<dbReference type="Gene3D" id="3.40.50.300">
    <property type="entry name" value="P-loop containing nucleotide triphosphate hydrolases"/>
    <property type="match status" value="1"/>
</dbReference>
<dbReference type="Proteomes" id="UP000636709">
    <property type="component" value="Unassembled WGS sequence"/>
</dbReference>
<evidence type="ECO:0000256" key="1">
    <source>
        <dbReference type="ARBA" id="ARBA00022737"/>
    </source>
</evidence>
<dbReference type="EMBL" id="JACEFO010000121">
    <property type="protein sequence ID" value="KAF8780740.1"/>
    <property type="molecule type" value="Genomic_DNA"/>
</dbReference>
<dbReference type="OrthoDB" id="611041at2759"/>